<feature type="binding site" evidence="16">
    <location>
        <position position="214"/>
    </location>
    <ligand>
        <name>S-adenosyl-L-methionine</name>
        <dbReference type="ChEBI" id="CHEBI:59789"/>
        <label>2</label>
    </ligand>
</feature>
<dbReference type="GO" id="GO:0051539">
    <property type="term" value="F:4 iron, 4 sulfur cluster binding"/>
    <property type="evidence" value="ECO:0007669"/>
    <property type="project" value="UniProtKB-KW"/>
</dbReference>
<evidence type="ECO:0000256" key="8">
    <source>
        <dbReference type="ARBA" id="ARBA00022723"/>
    </source>
</evidence>
<feature type="binding site" evidence="16">
    <location>
        <begin position="118"/>
        <end position="119"/>
    </location>
    <ligand>
        <name>S-adenosyl-L-methionine</name>
        <dbReference type="ChEBI" id="CHEBI:59789"/>
        <label>2</label>
    </ligand>
</feature>
<keyword evidence="9 15" id="KW-0560">Oxidoreductase</keyword>
<dbReference type="SFLD" id="SFLDS00029">
    <property type="entry name" value="Radical_SAM"/>
    <property type="match status" value="1"/>
</dbReference>
<comment type="subunit">
    <text evidence="4">Monomer.</text>
</comment>
<dbReference type="EMBL" id="CP022743">
    <property type="protein sequence ID" value="ASU31953.1"/>
    <property type="molecule type" value="Genomic_DNA"/>
</dbReference>
<evidence type="ECO:0000256" key="17">
    <source>
        <dbReference type="PIRSR" id="PIRSR000167-2"/>
    </source>
</evidence>
<evidence type="ECO:0000256" key="1">
    <source>
        <dbReference type="ARBA" id="ARBA00004496"/>
    </source>
</evidence>
<dbReference type="UniPathway" id="UPA00251">
    <property type="reaction ID" value="UER00323"/>
</dbReference>
<feature type="binding site" evidence="16">
    <location>
        <position position="334"/>
    </location>
    <ligand>
        <name>S-adenosyl-L-methionine</name>
        <dbReference type="ChEBI" id="CHEBI:59789"/>
        <label>1</label>
    </ligand>
</feature>
<dbReference type="Proteomes" id="UP000215002">
    <property type="component" value="Chromosome"/>
</dbReference>
<evidence type="ECO:0000256" key="14">
    <source>
        <dbReference type="ARBA" id="ARBA00048321"/>
    </source>
</evidence>
<comment type="function">
    <text evidence="13">Involved in the heme biosynthesis. Catalyzes the anaerobic oxidative decarboxylation of propionate groups of rings A and B of coproporphyrinogen III to yield the vinyl groups in protoporphyrinogen IX.</text>
</comment>
<dbReference type="EC" id="1.3.98.3" evidence="15"/>
<dbReference type="GO" id="GO:0005737">
    <property type="term" value="C:cytoplasm"/>
    <property type="evidence" value="ECO:0007669"/>
    <property type="project" value="UniProtKB-SubCell"/>
</dbReference>
<keyword evidence="6 15" id="KW-0963">Cytoplasm</keyword>
<feature type="binding site" evidence="16">
    <location>
        <position position="60"/>
    </location>
    <ligand>
        <name>S-adenosyl-L-methionine</name>
        <dbReference type="ChEBI" id="CHEBI:59789"/>
        <label>1</label>
    </ligand>
</feature>
<dbReference type="InterPro" id="IPR058240">
    <property type="entry name" value="rSAM_sf"/>
</dbReference>
<feature type="domain" description="Radical SAM core" evidence="18">
    <location>
        <begin position="51"/>
        <end position="286"/>
    </location>
</feature>
<reference evidence="19 20" key="1">
    <citation type="submission" date="2017-08" db="EMBL/GenBank/DDBJ databases">
        <title>Complete genome sequence of Mucilaginibacter sp. strain BJC16-A31.</title>
        <authorList>
            <consortium name="Henan University of Science and Technology"/>
            <person name="You X."/>
        </authorList>
    </citation>
    <scope>NUCLEOTIDE SEQUENCE [LARGE SCALE GENOMIC DNA]</scope>
    <source>
        <strain evidence="19 20">BJC16-A31</strain>
    </source>
</reference>
<evidence type="ECO:0000256" key="11">
    <source>
        <dbReference type="ARBA" id="ARBA00023014"/>
    </source>
</evidence>
<dbReference type="SFLD" id="SFLDG01082">
    <property type="entry name" value="B12-binding_domain_containing"/>
    <property type="match status" value="1"/>
</dbReference>
<comment type="similarity">
    <text evidence="3 15">Belongs to the anaerobic coproporphyrinogen-III oxidase family.</text>
</comment>
<evidence type="ECO:0000256" key="5">
    <source>
        <dbReference type="ARBA" id="ARBA00022485"/>
    </source>
</evidence>
<comment type="subcellular location">
    <subcellularLocation>
        <location evidence="1 15">Cytoplasm</location>
    </subcellularLocation>
</comment>
<feature type="binding site" evidence="16">
    <location>
        <position position="150"/>
    </location>
    <ligand>
        <name>S-adenosyl-L-methionine</name>
        <dbReference type="ChEBI" id="CHEBI:59789"/>
        <label>1</label>
    </ligand>
</feature>
<feature type="binding site" evidence="17">
    <location>
        <position position="73"/>
    </location>
    <ligand>
        <name>[4Fe-4S] cluster</name>
        <dbReference type="ChEBI" id="CHEBI:49883"/>
        <note>4Fe-4S-S-AdoMet</note>
    </ligand>
</feature>
<evidence type="ECO:0000256" key="9">
    <source>
        <dbReference type="ARBA" id="ARBA00023002"/>
    </source>
</evidence>
<dbReference type="GO" id="GO:0051989">
    <property type="term" value="F:coproporphyrinogen dehydrogenase activity"/>
    <property type="evidence" value="ECO:0007669"/>
    <property type="project" value="UniProtKB-EC"/>
</dbReference>
<dbReference type="InterPro" id="IPR007197">
    <property type="entry name" value="rSAM"/>
</dbReference>
<keyword evidence="12 15" id="KW-0627">Porphyrin biosynthesis</keyword>
<evidence type="ECO:0000256" key="3">
    <source>
        <dbReference type="ARBA" id="ARBA00005493"/>
    </source>
</evidence>
<evidence type="ECO:0000256" key="4">
    <source>
        <dbReference type="ARBA" id="ARBA00011245"/>
    </source>
</evidence>
<keyword evidence="11 15" id="KW-0411">Iron-sulfur</keyword>
<dbReference type="InterPro" id="IPR023404">
    <property type="entry name" value="rSAM_horseshoe"/>
</dbReference>
<dbReference type="PANTHER" id="PTHR13932">
    <property type="entry name" value="COPROPORPHYRINIGEN III OXIDASE"/>
    <property type="match status" value="1"/>
</dbReference>
<feature type="binding site" evidence="16">
    <location>
        <position position="117"/>
    </location>
    <ligand>
        <name>S-adenosyl-L-methionine</name>
        <dbReference type="ChEBI" id="CHEBI:59789"/>
        <label>1</label>
    </ligand>
</feature>
<keyword evidence="8 15" id="KW-0479">Metal-binding</keyword>
<dbReference type="GO" id="GO:0004109">
    <property type="term" value="F:coproporphyrinogen oxidase activity"/>
    <property type="evidence" value="ECO:0007669"/>
    <property type="project" value="InterPro"/>
</dbReference>
<dbReference type="Gene3D" id="1.10.10.920">
    <property type="match status" value="1"/>
</dbReference>
<feature type="binding site" evidence="17">
    <location>
        <position position="70"/>
    </location>
    <ligand>
        <name>[4Fe-4S] cluster</name>
        <dbReference type="ChEBI" id="CHEBI:49883"/>
        <note>4Fe-4S-S-AdoMet</note>
    </ligand>
</feature>
<accession>A0A223NQ08</accession>
<comment type="cofactor">
    <cofactor evidence="15 17">
        <name>[4Fe-4S] cluster</name>
        <dbReference type="ChEBI" id="CHEBI:49883"/>
    </cofactor>
    <text evidence="15 17">Binds 1 [4Fe-4S] cluster. The cluster is coordinated with 3 cysteines and an exchangeable S-adenosyl-L-methionine.</text>
</comment>
<dbReference type="Pfam" id="PF04055">
    <property type="entry name" value="Radical_SAM"/>
    <property type="match status" value="1"/>
</dbReference>
<evidence type="ECO:0000313" key="20">
    <source>
        <dbReference type="Proteomes" id="UP000215002"/>
    </source>
</evidence>
<dbReference type="InterPro" id="IPR004558">
    <property type="entry name" value="Coprogen_oxidase_HemN"/>
</dbReference>
<organism evidence="19 20">
    <name type="scientific">Mucilaginibacter xinganensis</name>
    <dbReference type="NCBI Taxonomy" id="1234841"/>
    <lineage>
        <taxon>Bacteria</taxon>
        <taxon>Pseudomonadati</taxon>
        <taxon>Bacteroidota</taxon>
        <taxon>Sphingobacteriia</taxon>
        <taxon>Sphingobacteriales</taxon>
        <taxon>Sphingobacteriaceae</taxon>
        <taxon>Mucilaginibacter</taxon>
    </lineage>
</organism>
<dbReference type="NCBIfam" id="TIGR00538">
    <property type="entry name" value="hemN"/>
    <property type="match status" value="1"/>
</dbReference>
<dbReference type="SMART" id="SM00729">
    <property type="entry name" value="Elp3"/>
    <property type="match status" value="1"/>
</dbReference>
<dbReference type="AlphaFoldDB" id="A0A223NQ08"/>
<comment type="pathway">
    <text evidence="2 15">Porphyrin-containing compound metabolism; protoporphyrin-IX biosynthesis; protoporphyrinogen-IX from coproporphyrinogen-III (AdoMet route): step 1/1.</text>
</comment>
<keyword evidence="20" id="KW-1185">Reference proteome</keyword>
<dbReference type="OrthoDB" id="9808022at2"/>
<dbReference type="InterPro" id="IPR034505">
    <property type="entry name" value="Coproporphyrinogen-III_oxidase"/>
</dbReference>
<feature type="binding site" evidence="16">
    <location>
        <position position="248"/>
    </location>
    <ligand>
        <name>S-adenosyl-L-methionine</name>
        <dbReference type="ChEBI" id="CHEBI:59789"/>
        <label>2</label>
    </ligand>
</feature>
<feature type="binding site" evidence="17">
    <location>
        <position position="66"/>
    </location>
    <ligand>
        <name>[4Fe-4S] cluster</name>
        <dbReference type="ChEBI" id="CHEBI:49883"/>
        <note>4Fe-4S-S-AdoMet</note>
    </ligand>
</feature>
<evidence type="ECO:0000256" key="2">
    <source>
        <dbReference type="ARBA" id="ARBA00004785"/>
    </source>
</evidence>
<dbReference type="PANTHER" id="PTHR13932:SF6">
    <property type="entry name" value="OXYGEN-INDEPENDENT COPROPORPHYRINOGEN III OXIDASE"/>
    <property type="match status" value="1"/>
</dbReference>
<sequence length="458" mass="52352">MFSEENYTTLAQKYNVAAPRYTSYPTVPYWDNANFDAGQWQKAVKFSFDESNATDGISLYIHLPFCESLCTYCGCNTRITKNHRVEEPYINAVLKEWKMYLQLMDEPPVIREIHLGGGTPTFFSAVNLHLLIDGILKESVVHPQAEFSFEAHPDNTTVDHLQTLYNLGFKRLSLGIQDFDPRVQFIINRHQTFEQVQTITQVARGIGYTSINFDLIYGLPLQTMEGLADTMHLVSELSPDRIAFYSYAHVPWIKPGQRRFTEEHLPNVHDKNKLYEIGRDLLKGYGYIEVGMDHFALPGDDLLKAEKSGNLHRNFMGYTHQHTQLLIGLGVSSISDSWYAFAQNVKVVEDYLRLVNEGELPVVKGHILTHEDLIIRKHILNIMCKGETVWNQHLEQSISLTDAFERLAPLVDDGLIELNARNLKVTPLGKNFLRNICMALDARLWADKPTTQLFSMAV</sequence>
<dbReference type="SUPFAM" id="SSF102114">
    <property type="entry name" value="Radical SAM enzymes"/>
    <property type="match status" value="1"/>
</dbReference>
<evidence type="ECO:0000256" key="12">
    <source>
        <dbReference type="ARBA" id="ARBA00023244"/>
    </source>
</evidence>
<dbReference type="KEGG" id="muc:MuYL_0050"/>
<name>A0A223NQ08_9SPHI</name>
<protein>
    <recommendedName>
        <fullName evidence="15">Coproporphyrinogen-III oxidase</fullName>
        <ecNumber evidence="15">1.3.98.3</ecNumber>
    </recommendedName>
</protein>
<dbReference type="PIRSF" id="PIRSF000167">
    <property type="entry name" value="HemN"/>
    <property type="match status" value="1"/>
</dbReference>
<evidence type="ECO:0000256" key="7">
    <source>
        <dbReference type="ARBA" id="ARBA00022691"/>
    </source>
</evidence>
<feature type="binding site" evidence="16">
    <location>
        <position position="189"/>
    </location>
    <ligand>
        <name>S-adenosyl-L-methionine</name>
        <dbReference type="ChEBI" id="CHEBI:59789"/>
        <label>2</label>
    </ligand>
</feature>
<dbReference type="InterPro" id="IPR006638">
    <property type="entry name" value="Elp3/MiaA/NifB-like_rSAM"/>
</dbReference>
<keyword evidence="5 15" id="KW-0004">4Fe-4S</keyword>
<evidence type="ECO:0000256" key="16">
    <source>
        <dbReference type="PIRSR" id="PIRSR000167-1"/>
    </source>
</evidence>
<comment type="catalytic activity">
    <reaction evidence="14 15">
        <text>coproporphyrinogen III + 2 S-adenosyl-L-methionine = protoporphyrinogen IX + 2 5'-deoxyadenosine + 2 L-methionine + 2 CO2</text>
        <dbReference type="Rhea" id="RHEA:15425"/>
        <dbReference type="ChEBI" id="CHEBI:16526"/>
        <dbReference type="ChEBI" id="CHEBI:17319"/>
        <dbReference type="ChEBI" id="CHEBI:57307"/>
        <dbReference type="ChEBI" id="CHEBI:57309"/>
        <dbReference type="ChEBI" id="CHEBI:57844"/>
        <dbReference type="ChEBI" id="CHEBI:59789"/>
        <dbReference type="EC" id="1.3.98.3"/>
    </reaction>
</comment>
<feature type="binding site" evidence="16">
    <location>
        <position position="177"/>
    </location>
    <ligand>
        <name>S-adenosyl-L-methionine</name>
        <dbReference type="ChEBI" id="CHEBI:59789"/>
        <label>2</label>
    </ligand>
</feature>
<evidence type="ECO:0000259" key="18">
    <source>
        <dbReference type="PROSITE" id="PS51918"/>
    </source>
</evidence>
<dbReference type="Gene3D" id="3.80.30.20">
    <property type="entry name" value="tm_1862 like domain"/>
    <property type="match status" value="1"/>
</dbReference>
<feature type="binding site" evidence="16">
    <location>
        <begin position="72"/>
        <end position="74"/>
    </location>
    <ligand>
        <name>S-adenosyl-L-methionine</name>
        <dbReference type="ChEBI" id="CHEBI:59789"/>
        <label>2</label>
    </ligand>
</feature>
<evidence type="ECO:0000256" key="6">
    <source>
        <dbReference type="ARBA" id="ARBA00022490"/>
    </source>
</evidence>
<evidence type="ECO:0000256" key="10">
    <source>
        <dbReference type="ARBA" id="ARBA00023004"/>
    </source>
</evidence>
<evidence type="ECO:0000313" key="19">
    <source>
        <dbReference type="EMBL" id="ASU31953.1"/>
    </source>
</evidence>
<evidence type="ECO:0000256" key="13">
    <source>
        <dbReference type="ARBA" id="ARBA00024295"/>
    </source>
</evidence>
<keyword evidence="10 15" id="KW-0408">Iron</keyword>
<dbReference type="GO" id="GO:0006782">
    <property type="term" value="P:protoporphyrinogen IX biosynthetic process"/>
    <property type="evidence" value="ECO:0007669"/>
    <property type="project" value="UniProtKB-UniPathway"/>
</dbReference>
<proteinExistence type="inferred from homology"/>
<evidence type="ECO:0000256" key="15">
    <source>
        <dbReference type="PIRNR" id="PIRNR000167"/>
    </source>
</evidence>
<dbReference type="SFLD" id="SFLDG01065">
    <property type="entry name" value="anaerobic_coproporphyrinogen-I"/>
    <property type="match status" value="1"/>
</dbReference>
<dbReference type="RefSeq" id="WP_094568613.1">
    <property type="nucleotide sequence ID" value="NZ_CP022743.1"/>
</dbReference>
<gene>
    <name evidence="19" type="ORF">MuYL_0050</name>
</gene>
<dbReference type="GO" id="GO:0046872">
    <property type="term" value="F:metal ion binding"/>
    <property type="evidence" value="ECO:0007669"/>
    <property type="project" value="UniProtKB-KW"/>
</dbReference>
<keyword evidence="7 15" id="KW-0949">S-adenosyl-L-methionine</keyword>
<dbReference type="PROSITE" id="PS51918">
    <property type="entry name" value="RADICAL_SAM"/>
    <property type="match status" value="1"/>
</dbReference>